<dbReference type="InterPro" id="IPR000084">
    <property type="entry name" value="PE-PGRS_N"/>
</dbReference>
<dbReference type="Gene3D" id="1.10.287.850">
    <property type="entry name" value="HP0062-like domain"/>
    <property type="match status" value="1"/>
</dbReference>
<reference evidence="2 3" key="1">
    <citation type="submission" date="2018-09" db="EMBL/GenBank/DDBJ databases">
        <authorList>
            <person name="Tagini F."/>
        </authorList>
    </citation>
    <scope>NUCLEOTIDE SEQUENCE [LARGE SCALE GENOMIC DNA]</scope>
    <source>
        <strain evidence="2 3">MK136</strain>
    </source>
</reference>
<dbReference type="AlphaFoldDB" id="A0A498PRI4"/>
<evidence type="ECO:0000313" key="3">
    <source>
        <dbReference type="Proteomes" id="UP000273307"/>
    </source>
</evidence>
<dbReference type="InterPro" id="IPR038332">
    <property type="entry name" value="PPE_sf"/>
</dbReference>
<dbReference type="Pfam" id="PF00934">
    <property type="entry name" value="PE"/>
    <property type="match status" value="1"/>
</dbReference>
<keyword evidence="3" id="KW-1185">Reference proteome</keyword>
<feature type="domain" description="PE" evidence="1">
    <location>
        <begin position="4"/>
        <end position="94"/>
    </location>
</feature>
<accession>A0A498PRI4</accession>
<evidence type="ECO:0000259" key="1">
    <source>
        <dbReference type="Pfam" id="PF00934"/>
    </source>
</evidence>
<dbReference type="EMBL" id="UPHP01000019">
    <property type="protein sequence ID" value="VBA34693.1"/>
    <property type="molecule type" value="Genomic_DNA"/>
</dbReference>
<protein>
    <submittedName>
        <fullName evidence="2">Putative PE family protein PE23</fullName>
    </submittedName>
</protein>
<evidence type="ECO:0000313" key="2">
    <source>
        <dbReference type="EMBL" id="VBA34693.1"/>
    </source>
</evidence>
<proteinExistence type="predicted"/>
<dbReference type="OrthoDB" id="4753156at2"/>
<dbReference type="SUPFAM" id="SSF140459">
    <property type="entry name" value="PE/PPE dimer-like"/>
    <property type="match status" value="1"/>
</dbReference>
<organism evidence="2 3">
    <name type="scientific">Mycobacterium attenuatum</name>
    <dbReference type="NCBI Taxonomy" id="2341086"/>
    <lineage>
        <taxon>Bacteria</taxon>
        <taxon>Bacillati</taxon>
        <taxon>Actinomycetota</taxon>
        <taxon>Actinomycetes</taxon>
        <taxon>Mycobacteriales</taxon>
        <taxon>Mycobacteriaceae</taxon>
        <taxon>Mycobacterium</taxon>
    </lineage>
</organism>
<dbReference type="Proteomes" id="UP000273307">
    <property type="component" value="Unassembled WGS sequence"/>
</dbReference>
<gene>
    <name evidence="2" type="ORF">LAUMK136_00793</name>
</gene>
<sequence length="351" mass="35067">MSFVLAAPEMVTTAAQELAAMHSTLGEASASAAGPTTALLAAAEDEVSTGIAALFGAFGREYQLISSQVQAFHEQFVNLLTASAVAYQSTEAANAGQILVNAVNTPAEALLGQPLIATGTGAAAASSAMTGSLITDTATSLQTIANTWTNKTAPALYQAVSRYPQLISTSLATGNPLPLLALPVQLAQSGNALYQAFTSPISLSTASVSMSGLSLGFDLGVPELLAINALGAPVNAAMAAGTSATSFMGALSAGNVAGATSALFGAPHDIVNAFLNGHQALSMQLPLPGLTVTANIAVSGLLGPLEPFTATVTLPALPLLNTLTVTGPRLGGLVPTLVEYVPELLVTALGP</sequence>
<name>A0A498PRI4_9MYCO</name>